<comment type="caution">
    <text evidence="2">The sequence shown here is derived from an EMBL/GenBank/DDBJ whole genome shotgun (WGS) entry which is preliminary data.</text>
</comment>
<dbReference type="AlphaFoldDB" id="A0A3S1JZA9"/>
<accession>A0A3S1JZA9</accession>
<proteinExistence type="inferred from homology"/>
<dbReference type="InterPro" id="IPR026893">
    <property type="entry name" value="Tyr/Ser_Pase_IphP-type"/>
</dbReference>
<dbReference type="PANTHER" id="PTHR31126">
    <property type="entry name" value="TYROSINE-PROTEIN PHOSPHATASE"/>
    <property type="match status" value="1"/>
</dbReference>
<dbReference type="Proteomes" id="UP000279446">
    <property type="component" value="Unassembled WGS sequence"/>
</dbReference>
<dbReference type="Pfam" id="PF13350">
    <property type="entry name" value="Y_phosphatase3"/>
    <property type="match status" value="1"/>
</dbReference>
<reference evidence="2 3" key="1">
    <citation type="submission" date="2018-12" db="EMBL/GenBank/DDBJ databases">
        <authorList>
            <person name="Sun L."/>
            <person name="Chen Z."/>
        </authorList>
    </citation>
    <scope>NUCLEOTIDE SEQUENCE [LARGE SCALE GENOMIC DNA]</scope>
    <source>
        <strain evidence="2 3">DSM 15890</strain>
    </source>
</reference>
<dbReference type="PANTHER" id="PTHR31126:SF1">
    <property type="entry name" value="TYROSINE SPECIFIC PROTEIN PHOSPHATASES DOMAIN-CONTAINING PROTEIN"/>
    <property type="match status" value="1"/>
</dbReference>
<dbReference type="SUPFAM" id="SSF52799">
    <property type="entry name" value="(Phosphotyrosine protein) phosphatases II"/>
    <property type="match status" value="1"/>
</dbReference>
<sequence length="279" mass="31929">MPATWSLITKINHKESSPMSKKLTPSCLIPLQGAQNFRDMGGLRTEDGRTVKKNLLFRAAELTDLTPEDICQLEAIGFKNIFDYRNRGEAELRPDPVIRQAVNTRVPANEADEHAPHVTIEQMFANGQNKMFTQEMMLQLYTRLPMGNAAYRQLMKLLQTPETNLPLVHHCAGGRDRTGVGSMIILLTLGVSYKTVMEDYLLSNVMLETYHQETYERIAKYVSIEELLVIQDTMELQEPYLDASMNSIVDTYKTFHRYLEAEFGIDATARQRIQNYCLE</sequence>
<evidence type="ECO:0000313" key="3">
    <source>
        <dbReference type="Proteomes" id="UP000279446"/>
    </source>
</evidence>
<dbReference type="InterPro" id="IPR029021">
    <property type="entry name" value="Prot-tyrosine_phosphatase-like"/>
</dbReference>
<protein>
    <submittedName>
        <fullName evidence="2">Tyrosine-protein phosphatase</fullName>
    </submittedName>
</protein>
<dbReference type="Gene3D" id="3.90.190.10">
    <property type="entry name" value="Protein tyrosine phosphatase superfamily"/>
    <property type="match status" value="1"/>
</dbReference>
<comment type="similarity">
    <text evidence="1">Belongs to the protein-tyrosine phosphatase family.</text>
</comment>
<dbReference type="GO" id="GO:0004721">
    <property type="term" value="F:phosphoprotein phosphatase activity"/>
    <property type="evidence" value="ECO:0007669"/>
    <property type="project" value="InterPro"/>
</dbReference>
<organism evidence="2 3">
    <name type="scientific">Paenibacillus anaericanus</name>
    <dbReference type="NCBI Taxonomy" id="170367"/>
    <lineage>
        <taxon>Bacteria</taxon>
        <taxon>Bacillati</taxon>
        <taxon>Bacillota</taxon>
        <taxon>Bacilli</taxon>
        <taxon>Bacillales</taxon>
        <taxon>Paenibacillaceae</taxon>
        <taxon>Paenibacillus</taxon>
    </lineage>
</organism>
<name>A0A3S1JZA9_9BACL</name>
<gene>
    <name evidence="2" type="ORF">EJP82_25265</name>
</gene>
<dbReference type="EMBL" id="RZNY01000038">
    <property type="protein sequence ID" value="RUT40331.1"/>
    <property type="molecule type" value="Genomic_DNA"/>
</dbReference>
<evidence type="ECO:0000256" key="1">
    <source>
        <dbReference type="ARBA" id="ARBA00009580"/>
    </source>
</evidence>
<evidence type="ECO:0000313" key="2">
    <source>
        <dbReference type="EMBL" id="RUT40331.1"/>
    </source>
</evidence>
<dbReference type="OrthoDB" id="1188001at2"/>
<keyword evidence="3" id="KW-1185">Reference proteome</keyword>